<evidence type="ECO:0000313" key="1">
    <source>
        <dbReference type="EMBL" id="GAV55554.1"/>
    </source>
</evidence>
<proteinExistence type="predicted"/>
<sequence>MADCLCENFPNYNFMGSKRTADFEESQAECYVNYNKKIKREPLTPPREPSCTVENTVSSPYWEVEEYMVRGYESIQDVQCSLYDLTPEEEWERQCDNDDSEVPRLDCDVDMM</sequence>
<name>A0A1Q3AIK9_ZYGRO</name>
<evidence type="ECO:0000313" key="2">
    <source>
        <dbReference type="Proteomes" id="UP000187013"/>
    </source>
</evidence>
<gene>
    <name evidence="1" type="ORF">ZYGR_0AV01860</name>
</gene>
<reference evidence="1 2" key="1">
    <citation type="submission" date="2016-08" db="EMBL/GenBank/DDBJ databases">
        <title>Draft genome sequence of allopolyploid Zygosaccharomyces rouxii.</title>
        <authorList>
            <person name="Watanabe J."/>
            <person name="Uehara K."/>
            <person name="Mogi Y."/>
            <person name="Tsukioka Y."/>
        </authorList>
    </citation>
    <scope>NUCLEOTIDE SEQUENCE [LARGE SCALE GENOMIC DNA]</scope>
    <source>
        <strain evidence="1 2">NBRC 110957</strain>
    </source>
</reference>
<dbReference type="Proteomes" id="UP000187013">
    <property type="component" value="Unassembled WGS sequence"/>
</dbReference>
<accession>A0A1Q3AIK9</accession>
<dbReference type="AlphaFoldDB" id="A0A1Q3AIK9"/>
<dbReference type="EMBL" id="BDGX01000048">
    <property type="protein sequence ID" value="GAV55554.1"/>
    <property type="molecule type" value="Genomic_DNA"/>
</dbReference>
<dbReference type="OrthoDB" id="4048474at2759"/>
<comment type="caution">
    <text evidence="1">The sequence shown here is derived from an EMBL/GenBank/DDBJ whole genome shotgun (WGS) entry which is preliminary data.</text>
</comment>
<organism evidence="1 2">
    <name type="scientific">Zygosaccharomyces rouxii</name>
    <dbReference type="NCBI Taxonomy" id="4956"/>
    <lineage>
        <taxon>Eukaryota</taxon>
        <taxon>Fungi</taxon>
        <taxon>Dikarya</taxon>
        <taxon>Ascomycota</taxon>
        <taxon>Saccharomycotina</taxon>
        <taxon>Saccharomycetes</taxon>
        <taxon>Saccharomycetales</taxon>
        <taxon>Saccharomycetaceae</taxon>
        <taxon>Zygosaccharomyces</taxon>
    </lineage>
</organism>
<protein>
    <submittedName>
        <fullName evidence="1">Uncharacterized protein</fullName>
    </submittedName>
</protein>